<dbReference type="Gene3D" id="1.20.58.390">
    <property type="entry name" value="Neurotransmitter-gated ion-channel transmembrane domain"/>
    <property type="match status" value="1"/>
</dbReference>
<feature type="transmembrane region" description="Helical" evidence="5">
    <location>
        <begin position="443"/>
        <end position="464"/>
    </location>
</feature>
<dbReference type="Pfam" id="PF02931">
    <property type="entry name" value="Neur_chan_LBD"/>
    <property type="match status" value="1"/>
</dbReference>
<comment type="subcellular location">
    <subcellularLocation>
        <location evidence="1">Membrane</location>
        <topology evidence="1">Multi-pass membrane protein</topology>
    </subcellularLocation>
</comment>
<accession>A0A811L950</accession>
<keyword evidence="5" id="KW-0407">Ion channel</keyword>
<dbReference type="PRINTS" id="PR00252">
    <property type="entry name" value="NRIONCHANNEL"/>
</dbReference>
<feature type="domain" description="Neurotransmitter-gated ion-channel ligand-binding" evidence="6">
    <location>
        <begin position="26"/>
        <end position="225"/>
    </location>
</feature>
<dbReference type="Proteomes" id="UP000783686">
    <property type="component" value="Unassembled WGS sequence"/>
</dbReference>
<feature type="transmembrane region" description="Helical" evidence="5">
    <location>
        <begin position="261"/>
        <end position="282"/>
    </location>
</feature>
<dbReference type="SUPFAM" id="SSF63712">
    <property type="entry name" value="Nicotinic receptor ligand binding domain-like"/>
    <property type="match status" value="1"/>
</dbReference>
<dbReference type="CDD" id="cd18989">
    <property type="entry name" value="LGIC_ECD_cation"/>
    <property type="match status" value="1"/>
</dbReference>
<evidence type="ECO:0000256" key="2">
    <source>
        <dbReference type="ARBA" id="ARBA00022692"/>
    </source>
</evidence>
<evidence type="ECO:0000313" key="9">
    <source>
        <dbReference type="Proteomes" id="UP000614601"/>
    </source>
</evidence>
<feature type="transmembrane region" description="Helical" evidence="5">
    <location>
        <begin position="294"/>
        <end position="317"/>
    </location>
</feature>
<feature type="transmembrane region" description="Helical" evidence="5">
    <location>
        <begin position="226"/>
        <end position="249"/>
    </location>
</feature>
<dbReference type="InterPro" id="IPR006202">
    <property type="entry name" value="Neur_chan_lig-bd"/>
</dbReference>
<dbReference type="Pfam" id="PF02932">
    <property type="entry name" value="Neur_chan_memb"/>
    <property type="match status" value="1"/>
</dbReference>
<dbReference type="FunFam" id="2.70.170.10:FF:000028">
    <property type="entry name" value="AcetylCholine Receptor"/>
    <property type="match status" value="1"/>
</dbReference>
<keyword evidence="3 5" id="KW-1133">Transmembrane helix</keyword>
<dbReference type="InterPro" id="IPR006201">
    <property type="entry name" value="Neur_channel"/>
</dbReference>
<dbReference type="Gene3D" id="2.70.170.10">
    <property type="entry name" value="Neurotransmitter-gated ion-channel ligand-binding domain"/>
    <property type="match status" value="1"/>
</dbReference>
<dbReference type="PROSITE" id="PS00236">
    <property type="entry name" value="NEUROTR_ION_CHANNEL"/>
    <property type="match status" value="1"/>
</dbReference>
<dbReference type="OrthoDB" id="410315at2759"/>
<reference evidence="8" key="1">
    <citation type="submission" date="2020-09" db="EMBL/GenBank/DDBJ databases">
        <authorList>
            <person name="Kikuchi T."/>
        </authorList>
    </citation>
    <scope>NUCLEOTIDE SEQUENCE</scope>
    <source>
        <strain evidence="8">SH1</strain>
    </source>
</reference>
<evidence type="ECO:0008006" key="10">
    <source>
        <dbReference type="Google" id="ProtNLM"/>
    </source>
</evidence>
<organism evidence="8 9">
    <name type="scientific">Bursaphelenchus okinawaensis</name>
    <dbReference type="NCBI Taxonomy" id="465554"/>
    <lineage>
        <taxon>Eukaryota</taxon>
        <taxon>Metazoa</taxon>
        <taxon>Ecdysozoa</taxon>
        <taxon>Nematoda</taxon>
        <taxon>Chromadorea</taxon>
        <taxon>Rhabditida</taxon>
        <taxon>Tylenchina</taxon>
        <taxon>Tylenchomorpha</taxon>
        <taxon>Aphelenchoidea</taxon>
        <taxon>Aphelenchoididae</taxon>
        <taxon>Bursaphelenchus</taxon>
    </lineage>
</organism>
<dbReference type="Proteomes" id="UP000614601">
    <property type="component" value="Unassembled WGS sequence"/>
</dbReference>
<dbReference type="SUPFAM" id="SSF90112">
    <property type="entry name" value="Neurotransmitter-gated ion-channel transmembrane pore"/>
    <property type="match status" value="1"/>
</dbReference>
<name>A0A811L950_9BILA</name>
<sequence>MIRYGSGDNSSDVGLKKPQYYESTSSKLTKFLLSQHNKLASPDDMVDVHYELELVHILKIDELKQTLSALVYVDEKWSDPSLRWDPQLFNNTNKTWLPVQEIWRPDIIIINMLEYESLLSGIQAAVLVYSNGTVEFSHPSVYTVSCEINIKHFPLDDQKCALEIASWSYGEEKIRLVPHVEHNLQHYTPNEEWQLLNVSVHKQKYEHEGIVVNELFYQISVRRKPLFYFITVTIPSYVMCVITVIGVFARASTTSERIERFTLGVMATITTTSTAVLSLVVSEKVPHSSTAIPLLVAYFLYNMVILSVAVVLTAWILRIHRKGRFGAEPPLWALRVFLLQPYKFHKTVHHSPKPRSPVFSTKSNHNCNSDDIWTQDVLSTKSHRILLTEVDSDVNHKLHTIVDAMNNLCDVWKGVHRSITASDPHLKEHAAERNGYVRIAERLDWIFMVLFIVLLTIPVIYLYLYL</sequence>
<dbReference type="InterPro" id="IPR038050">
    <property type="entry name" value="Neuro_actylchol_rec"/>
</dbReference>
<dbReference type="EMBL" id="CAJFDH010000005">
    <property type="protein sequence ID" value="CAD5225827.1"/>
    <property type="molecule type" value="Genomic_DNA"/>
</dbReference>
<comment type="similarity">
    <text evidence="5">Belongs to the ligand-gated ion channel (TC 1.A.9) family.</text>
</comment>
<keyword evidence="9" id="KW-1185">Reference proteome</keyword>
<gene>
    <name evidence="8" type="ORF">BOKJ2_LOCUS11772</name>
</gene>
<evidence type="ECO:0000259" key="7">
    <source>
        <dbReference type="Pfam" id="PF02932"/>
    </source>
</evidence>
<dbReference type="EMBL" id="CAJFCW020000005">
    <property type="protein sequence ID" value="CAG9121342.1"/>
    <property type="molecule type" value="Genomic_DNA"/>
</dbReference>
<dbReference type="PANTHER" id="PTHR18945">
    <property type="entry name" value="NEUROTRANSMITTER GATED ION CHANNEL"/>
    <property type="match status" value="1"/>
</dbReference>
<dbReference type="GO" id="GO:0016020">
    <property type="term" value="C:membrane"/>
    <property type="evidence" value="ECO:0007669"/>
    <property type="project" value="UniProtKB-SubCell"/>
</dbReference>
<evidence type="ECO:0000259" key="6">
    <source>
        <dbReference type="Pfam" id="PF02931"/>
    </source>
</evidence>
<evidence type="ECO:0000256" key="3">
    <source>
        <dbReference type="ARBA" id="ARBA00022989"/>
    </source>
</evidence>
<protein>
    <recommendedName>
        <fullName evidence="10">Neur_chan_LBD domain-containing protein</fullName>
    </recommendedName>
</protein>
<feature type="domain" description="Neurotransmitter-gated ion-channel transmembrane" evidence="7">
    <location>
        <begin position="259"/>
        <end position="456"/>
    </location>
</feature>
<dbReference type="InterPro" id="IPR006029">
    <property type="entry name" value="Neurotrans-gated_channel_TM"/>
</dbReference>
<dbReference type="GO" id="GO:0004888">
    <property type="term" value="F:transmembrane signaling receptor activity"/>
    <property type="evidence" value="ECO:0007669"/>
    <property type="project" value="InterPro"/>
</dbReference>
<evidence type="ECO:0000256" key="5">
    <source>
        <dbReference type="RuleBase" id="RU000687"/>
    </source>
</evidence>
<evidence type="ECO:0000313" key="8">
    <source>
        <dbReference type="EMBL" id="CAD5225827.1"/>
    </source>
</evidence>
<comment type="caution">
    <text evidence="8">The sequence shown here is derived from an EMBL/GenBank/DDBJ whole genome shotgun (WGS) entry which is preliminary data.</text>
</comment>
<dbReference type="CDD" id="cd19051">
    <property type="entry name" value="LGIC_TM_cation"/>
    <property type="match status" value="1"/>
</dbReference>
<dbReference type="GO" id="GO:0005230">
    <property type="term" value="F:extracellular ligand-gated monoatomic ion channel activity"/>
    <property type="evidence" value="ECO:0007669"/>
    <property type="project" value="InterPro"/>
</dbReference>
<dbReference type="AlphaFoldDB" id="A0A811L950"/>
<keyword evidence="2 5" id="KW-0812">Transmembrane</keyword>
<keyword evidence="5" id="KW-0406">Ion transport</keyword>
<dbReference type="InterPro" id="IPR036719">
    <property type="entry name" value="Neuro-gated_channel_TM_sf"/>
</dbReference>
<dbReference type="InterPro" id="IPR036734">
    <property type="entry name" value="Neur_chan_lig-bd_sf"/>
</dbReference>
<dbReference type="InterPro" id="IPR018000">
    <property type="entry name" value="Neurotransmitter_ion_chnl_CS"/>
</dbReference>
<proteinExistence type="inferred from homology"/>
<keyword evidence="4 5" id="KW-0472">Membrane</keyword>
<keyword evidence="5" id="KW-0813">Transport</keyword>
<evidence type="ECO:0000256" key="4">
    <source>
        <dbReference type="ARBA" id="ARBA00023136"/>
    </source>
</evidence>
<evidence type="ECO:0000256" key="1">
    <source>
        <dbReference type="ARBA" id="ARBA00004141"/>
    </source>
</evidence>